<comment type="function">
    <text evidence="8">Catalyzes the acetylation of L-2,4-diaminobutyrate (DABA) to gamma-N-acetyl-alpha,gamma-diaminobutyric acid (ADABA) with acetyl coenzyme A.</text>
</comment>
<dbReference type="InterPro" id="IPR000182">
    <property type="entry name" value="GNAT_dom"/>
</dbReference>
<dbReference type="NCBIfam" id="TIGR02406">
    <property type="entry name" value="ectoine_EctA"/>
    <property type="match status" value="1"/>
</dbReference>
<dbReference type="PROSITE" id="PS51186">
    <property type="entry name" value="GNAT"/>
    <property type="match status" value="1"/>
</dbReference>
<dbReference type="CDD" id="cd04301">
    <property type="entry name" value="NAT_SF"/>
    <property type="match status" value="1"/>
</dbReference>
<reference evidence="10 11" key="1">
    <citation type="submission" date="2019-08" db="EMBL/GenBank/DDBJ databases">
        <title>Draft genome sequencing and comparative genomics of hatchery-associated Vibrios.</title>
        <authorList>
            <person name="Kehlet-Delgado H."/>
            <person name="Mueller R.S."/>
        </authorList>
    </citation>
    <scope>NUCLEOTIDE SEQUENCE [LARGE SCALE GENOMIC DNA]</scope>
    <source>
        <strain evidence="10 11">00-78-3</strain>
    </source>
</reference>
<dbReference type="InterPro" id="IPR012772">
    <property type="entry name" value="Ectoine_EctA"/>
</dbReference>
<dbReference type="SUPFAM" id="SSF55729">
    <property type="entry name" value="Acyl-CoA N-acyltransferases (Nat)"/>
    <property type="match status" value="1"/>
</dbReference>
<evidence type="ECO:0000256" key="8">
    <source>
        <dbReference type="RuleBase" id="RU365045"/>
    </source>
</evidence>
<feature type="domain" description="N-acetyltransferase" evidence="9">
    <location>
        <begin position="25"/>
        <end position="181"/>
    </location>
</feature>
<keyword evidence="6 8" id="KW-0012">Acyltransferase</keyword>
<protein>
    <recommendedName>
        <fullName evidence="4 8">L-2,4-diaminobutyric acid acetyltransferase</fullName>
        <shortName evidence="8">DABA acetyltransferase</shortName>
        <ecNumber evidence="3 8">2.3.1.178</ecNumber>
    </recommendedName>
</protein>
<comment type="pathway">
    <text evidence="1 8">Amine and polyamine biosynthesis; ectoine biosynthesis; L-ectoine from L-aspartate 4-semialdehyde: step 2/3.</text>
</comment>
<comment type="caution">
    <text evidence="10">The sequence shown here is derived from an EMBL/GenBank/DDBJ whole genome shotgun (WGS) entry which is preliminary data.</text>
</comment>
<name>A0A7Y3Z9Z7_9VIBR</name>
<evidence type="ECO:0000256" key="3">
    <source>
        <dbReference type="ARBA" id="ARBA00012355"/>
    </source>
</evidence>
<dbReference type="EC" id="2.3.1.178" evidence="3 8"/>
<dbReference type="AlphaFoldDB" id="A0A7Y3Z9Z7"/>
<gene>
    <name evidence="8 10" type="primary">ectA</name>
    <name evidence="10" type="ORF">F0262_13375</name>
</gene>
<evidence type="ECO:0000313" key="10">
    <source>
        <dbReference type="EMBL" id="NOH49043.1"/>
    </source>
</evidence>
<proteinExistence type="inferred from homology"/>
<dbReference type="PANTHER" id="PTHR43072:SF23">
    <property type="entry name" value="UPF0039 PROTEIN C11D3.02C"/>
    <property type="match status" value="1"/>
</dbReference>
<dbReference type="Gene3D" id="3.40.630.30">
    <property type="match status" value="1"/>
</dbReference>
<organism evidence="10 11">
    <name type="scientific">Vibrio rotiferianus</name>
    <dbReference type="NCBI Taxonomy" id="190895"/>
    <lineage>
        <taxon>Bacteria</taxon>
        <taxon>Pseudomonadati</taxon>
        <taxon>Pseudomonadota</taxon>
        <taxon>Gammaproteobacteria</taxon>
        <taxon>Vibrionales</taxon>
        <taxon>Vibrionaceae</taxon>
        <taxon>Vibrio</taxon>
    </lineage>
</organism>
<comment type="similarity">
    <text evidence="2 8">Belongs to the acetyltransferase family. EctA subfamily.</text>
</comment>
<dbReference type="UniPathway" id="UPA00067">
    <property type="reaction ID" value="UER00122"/>
</dbReference>
<dbReference type="EMBL" id="VTYN01000013">
    <property type="protein sequence ID" value="NOH49043.1"/>
    <property type="molecule type" value="Genomic_DNA"/>
</dbReference>
<evidence type="ECO:0000256" key="4">
    <source>
        <dbReference type="ARBA" id="ARBA00017935"/>
    </source>
</evidence>
<dbReference type="Proteomes" id="UP000572072">
    <property type="component" value="Unassembled WGS sequence"/>
</dbReference>
<evidence type="ECO:0000259" key="9">
    <source>
        <dbReference type="PROSITE" id="PS51186"/>
    </source>
</evidence>
<evidence type="ECO:0000256" key="7">
    <source>
        <dbReference type="ARBA" id="ARBA00048924"/>
    </source>
</evidence>
<dbReference type="Pfam" id="PF00583">
    <property type="entry name" value="Acetyltransf_1"/>
    <property type="match status" value="1"/>
</dbReference>
<dbReference type="GO" id="GO:0033816">
    <property type="term" value="F:diaminobutyrate acetyltransferase activity"/>
    <property type="evidence" value="ECO:0007669"/>
    <property type="project" value="UniProtKB-EC"/>
</dbReference>
<evidence type="ECO:0000256" key="5">
    <source>
        <dbReference type="ARBA" id="ARBA00022679"/>
    </source>
</evidence>
<comment type="catalytic activity">
    <reaction evidence="7 8">
        <text>L-2,4-diaminobutanoate + acetyl-CoA = (2S)-4-acetamido-2-aminobutanoate + CoA + H(+)</text>
        <dbReference type="Rhea" id="RHEA:16901"/>
        <dbReference type="ChEBI" id="CHEBI:15378"/>
        <dbReference type="ChEBI" id="CHEBI:57287"/>
        <dbReference type="ChEBI" id="CHEBI:57288"/>
        <dbReference type="ChEBI" id="CHEBI:58761"/>
        <dbReference type="ChEBI" id="CHEBI:58929"/>
        <dbReference type="EC" id="2.3.1.178"/>
    </reaction>
</comment>
<keyword evidence="5 8" id="KW-0808">Transferase</keyword>
<dbReference type="GO" id="GO:0019491">
    <property type="term" value="P:ectoine biosynthetic process"/>
    <property type="evidence" value="ECO:0007669"/>
    <property type="project" value="UniProtKB-UniPathway"/>
</dbReference>
<sequence>MYLHMITSAPWVMYPEIGEDPSKKWIFREPVVSDGDDIYGLIADCPPLDMNSSYCNFLQSSHFSKTCILVEHKGEIAGFVSGYQKPDEPNVLFIWQVAVAPRFRGNGLASQMLERLLQREGLEDINAIETTITKSNDASWALFKKLDAQHGNAGEVTTFLDEKDHFKGKHDTEYLYRIPLN</sequence>
<evidence type="ECO:0000256" key="1">
    <source>
        <dbReference type="ARBA" id="ARBA00004978"/>
    </source>
</evidence>
<accession>A0A7Y3Z9Z7</accession>
<evidence type="ECO:0000256" key="2">
    <source>
        <dbReference type="ARBA" id="ARBA00010712"/>
    </source>
</evidence>
<dbReference type="InterPro" id="IPR016181">
    <property type="entry name" value="Acyl_CoA_acyltransferase"/>
</dbReference>
<evidence type="ECO:0000256" key="6">
    <source>
        <dbReference type="ARBA" id="ARBA00023315"/>
    </source>
</evidence>
<evidence type="ECO:0000313" key="11">
    <source>
        <dbReference type="Proteomes" id="UP000572072"/>
    </source>
</evidence>
<dbReference type="PANTHER" id="PTHR43072">
    <property type="entry name" value="N-ACETYLTRANSFERASE"/>
    <property type="match status" value="1"/>
</dbReference>